<gene>
    <name evidence="2" type="ORF">KUF71_005131</name>
</gene>
<dbReference type="AlphaFoldDB" id="A0AAE1LU24"/>
<feature type="region of interest" description="Disordered" evidence="1">
    <location>
        <begin position="1"/>
        <end position="38"/>
    </location>
</feature>
<sequence length="95" mass="10405">MLPRRQVAAGAWDVQRPELPTPPPSRARGTIAKDSTKGNDSALISDSLVSRVCSAIKSQTTNVSDKFSFVFEVVSDINTSHLFTLVKQMFSSIHQ</sequence>
<proteinExistence type="predicted"/>
<evidence type="ECO:0000313" key="2">
    <source>
        <dbReference type="EMBL" id="KAK3930397.1"/>
    </source>
</evidence>
<reference evidence="2" key="1">
    <citation type="submission" date="2021-07" db="EMBL/GenBank/DDBJ databases">
        <authorList>
            <person name="Catto M.A."/>
            <person name="Jacobson A."/>
            <person name="Kennedy G."/>
            <person name="Labadie P."/>
            <person name="Hunt B.G."/>
            <person name="Srinivasan R."/>
        </authorList>
    </citation>
    <scope>NUCLEOTIDE SEQUENCE</scope>
    <source>
        <strain evidence="2">PL_HMW_Pooled</strain>
        <tissue evidence="2">Head</tissue>
    </source>
</reference>
<dbReference type="Proteomes" id="UP001219518">
    <property type="component" value="Unassembled WGS sequence"/>
</dbReference>
<evidence type="ECO:0000313" key="3">
    <source>
        <dbReference type="Proteomes" id="UP001219518"/>
    </source>
</evidence>
<comment type="caution">
    <text evidence="2">The sequence shown here is derived from an EMBL/GenBank/DDBJ whole genome shotgun (WGS) entry which is preliminary data.</text>
</comment>
<name>A0AAE1LU24_9NEOP</name>
<keyword evidence="3" id="KW-1185">Reference proteome</keyword>
<protein>
    <submittedName>
        <fullName evidence="2">Protein translocase subunit</fullName>
    </submittedName>
</protein>
<organism evidence="2 3">
    <name type="scientific">Frankliniella fusca</name>
    <dbReference type="NCBI Taxonomy" id="407009"/>
    <lineage>
        <taxon>Eukaryota</taxon>
        <taxon>Metazoa</taxon>
        <taxon>Ecdysozoa</taxon>
        <taxon>Arthropoda</taxon>
        <taxon>Hexapoda</taxon>
        <taxon>Insecta</taxon>
        <taxon>Pterygota</taxon>
        <taxon>Neoptera</taxon>
        <taxon>Paraneoptera</taxon>
        <taxon>Thysanoptera</taxon>
        <taxon>Terebrantia</taxon>
        <taxon>Thripoidea</taxon>
        <taxon>Thripidae</taxon>
        <taxon>Frankliniella</taxon>
    </lineage>
</organism>
<evidence type="ECO:0000256" key="1">
    <source>
        <dbReference type="SAM" id="MobiDB-lite"/>
    </source>
</evidence>
<accession>A0AAE1LU24</accession>
<reference evidence="2" key="2">
    <citation type="journal article" date="2023" name="BMC Genomics">
        <title>Pest status, molecular evolution, and epigenetic factors derived from the genome assembly of Frankliniella fusca, a thysanopteran phytovirus vector.</title>
        <authorList>
            <person name="Catto M.A."/>
            <person name="Labadie P.E."/>
            <person name="Jacobson A.L."/>
            <person name="Kennedy G.G."/>
            <person name="Srinivasan R."/>
            <person name="Hunt B.G."/>
        </authorList>
    </citation>
    <scope>NUCLEOTIDE SEQUENCE</scope>
    <source>
        <strain evidence="2">PL_HMW_Pooled</strain>
    </source>
</reference>
<dbReference type="EMBL" id="JAHWGI010001411">
    <property type="protein sequence ID" value="KAK3930397.1"/>
    <property type="molecule type" value="Genomic_DNA"/>
</dbReference>